<keyword evidence="2" id="KW-1185">Reference proteome</keyword>
<evidence type="ECO:0000313" key="1">
    <source>
        <dbReference type="EMBL" id="CAB3377180.1"/>
    </source>
</evidence>
<organism evidence="1 2">
    <name type="scientific">Cloeon dipterum</name>
    <dbReference type="NCBI Taxonomy" id="197152"/>
    <lineage>
        <taxon>Eukaryota</taxon>
        <taxon>Metazoa</taxon>
        <taxon>Ecdysozoa</taxon>
        <taxon>Arthropoda</taxon>
        <taxon>Hexapoda</taxon>
        <taxon>Insecta</taxon>
        <taxon>Pterygota</taxon>
        <taxon>Palaeoptera</taxon>
        <taxon>Ephemeroptera</taxon>
        <taxon>Pisciforma</taxon>
        <taxon>Baetidae</taxon>
        <taxon>Cloeon</taxon>
    </lineage>
</organism>
<dbReference type="EMBL" id="CADEPI010000140">
    <property type="protein sequence ID" value="CAB3377180.1"/>
    <property type="molecule type" value="Genomic_DNA"/>
</dbReference>
<gene>
    <name evidence="1" type="ORF">CLODIP_2_CD12353</name>
</gene>
<accession>A0A8S1D195</accession>
<evidence type="ECO:0000313" key="2">
    <source>
        <dbReference type="Proteomes" id="UP000494165"/>
    </source>
</evidence>
<reference evidence="1 2" key="1">
    <citation type="submission" date="2020-04" db="EMBL/GenBank/DDBJ databases">
        <authorList>
            <person name="Alioto T."/>
            <person name="Alioto T."/>
            <person name="Gomez Garrido J."/>
        </authorList>
    </citation>
    <scope>NUCLEOTIDE SEQUENCE [LARGE SCALE GENOMIC DNA]</scope>
</reference>
<dbReference type="AlphaFoldDB" id="A0A8S1D195"/>
<comment type="caution">
    <text evidence="1">The sequence shown here is derived from an EMBL/GenBank/DDBJ whole genome shotgun (WGS) entry which is preliminary data.</text>
</comment>
<name>A0A8S1D195_9INSE</name>
<sequence>MSGRVAKALNFAKHLNLENLCSALMALEVVANRRSFQKLRQNRQKSVKMTSSGHSLLQQAATTKRGSLRVDKKPRRCQFFSHSTTKRLFAPHQVSFQRLEDRPLAFTEQRNCIAVGMESLQTVSRAGAGCANQLIGGTADVDTFLALDHLHHDNKIILCRFSHHFSRETTPAPSTPFRSKRRARLACLLPVPRETHQGTRSCCRPRVGASGISAHNRPGEAFLDSRSTPPLGLGCRRLLGKPVQANHIAGHGIRKPFPPRLECGVVASVEVINSYLAAPSAGNARPRPDASSSTPQFLCRQLRLQHRAKVLMKEPGLTLKTKSALERLIVHFWSERPSGAGGSRYDIDCAGPGADDAYTSLDVEEAFDNISKIS</sequence>
<protein>
    <submittedName>
        <fullName evidence="1">Uncharacterized protein</fullName>
    </submittedName>
</protein>
<proteinExistence type="predicted"/>
<dbReference type="Proteomes" id="UP000494165">
    <property type="component" value="Unassembled WGS sequence"/>
</dbReference>